<protein>
    <submittedName>
        <fullName evidence="1">Uncharacterized protein</fullName>
    </submittedName>
</protein>
<evidence type="ECO:0000313" key="1">
    <source>
        <dbReference type="EMBL" id="DAE08504.1"/>
    </source>
</evidence>
<organism evidence="1">
    <name type="scientific">Siphoviridae sp. ctD2Q91</name>
    <dbReference type="NCBI Taxonomy" id="2825383"/>
    <lineage>
        <taxon>Viruses</taxon>
        <taxon>Duplodnaviria</taxon>
        <taxon>Heunggongvirae</taxon>
        <taxon>Uroviricota</taxon>
        <taxon>Caudoviricetes</taxon>
    </lineage>
</organism>
<accession>A0A8S5PP11</accession>
<proteinExistence type="predicted"/>
<reference evidence="1" key="1">
    <citation type="journal article" date="2021" name="Proc. Natl. Acad. Sci. U.S.A.">
        <title>A Catalog of Tens of Thousands of Viruses from Human Metagenomes Reveals Hidden Associations with Chronic Diseases.</title>
        <authorList>
            <person name="Tisza M.J."/>
            <person name="Buck C.B."/>
        </authorList>
    </citation>
    <scope>NUCLEOTIDE SEQUENCE</scope>
    <source>
        <strain evidence="1">CtD2Q91</strain>
    </source>
</reference>
<name>A0A8S5PP11_9CAUD</name>
<sequence length="144" mass="15722">MHYRQFTLTLTKASAKSCCATLPSAQCLSGMGWRSKSKGERERDMDNAKHYDDASIALIESRCKSNTHRINELQEHQTALDRLATSVEVLATKQETVEGDVKEIKEDVKAITGKAGKRWDGLVDKALAALAGAFIAWLLSGAVG</sequence>
<dbReference type="EMBL" id="BK015471">
    <property type="protein sequence ID" value="DAE08504.1"/>
    <property type="molecule type" value="Genomic_DNA"/>
</dbReference>